<dbReference type="GO" id="GO:0005829">
    <property type="term" value="C:cytosol"/>
    <property type="evidence" value="ECO:0007669"/>
    <property type="project" value="TreeGrafter"/>
</dbReference>
<sequence length="506" mass="56660">MVLLGEVSDVHKDQSKKPIAYVDSLVYGSSAAARELPEFEMAEEPMPSETAYQLVHDELELDGTPALNLASFVTTYMDSAAEKLMMENMNKNAIDYEEYPATVDLQNRCVNMIGRLFNAPTSESEGCVGTSTVGSSEAIILATLAMKRKWQHARKAARKPYDRPNMVMNAAVQVCWEKATRYLEVEERYVYCTQDRYIIDPQEAVDLCDENTIGVCGILGLTYTGEYEDIKTLSDKLDQLEKDKGLDIKIHVDAASGGMVAPFCVPDLEWDFRLPRVVSINTSGHKYGMTYAGIGWALWRSKEYLPEDLIFHVNYLGADQASFTLNFSKSAAQIVGPLTVLIRNGKSGFRAIMQSITETSDYLAAQLEATGRFTIMNPRQGKSLPLVAFRLKGDNHFNEYDVASTLRSRGNWIVPAYTMAPKAESLRLLRVVCRMDFSRSRCNALVRDLVQTLELLDKQSKEAIESHRELNSKHKKSKAKHHHGHESGNKDNNTLQSKTGKTHAVC</sequence>
<proteinExistence type="inferred from homology"/>
<dbReference type="Proteomes" id="UP000812966">
    <property type="component" value="Unassembled WGS sequence"/>
</dbReference>
<dbReference type="InterPro" id="IPR015421">
    <property type="entry name" value="PyrdxlP-dep_Trfase_major"/>
</dbReference>
<dbReference type="SUPFAM" id="SSF53383">
    <property type="entry name" value="PLP-dependent transferases"/>
    <property type="match status" value="1"/>
</dbReference>
<keyword evidence="4 7" id="KW-0663">Pyridoxal phosphate</keyword>
<comment type="catalytic activity">
    <reaction evidence="6 9">
        <text>L-glutamate + H(+) = 4-aminobutanoate + CO2</text>
        <dbReference type="Rhea" id="RHEA:17785"/>
        <dbReference type="ChEBI" id="CHEBI:15378"/>
        <dbReference type="ChEBI" id="CHEBI:16526"/>
        <dbReference type="ChEBI" id="CHEBI:29985"/>
        <dbReference type="ChEBI" id="CHEBI:59888"/>
        <dbReference type="EC" id="4.1.1.15"/>
    </reaction>
</comment>
<name>A0A8K0NQU3_9TREE</name>
<dbReference type="GO" id="GO:0006538">
    <property type="term" value="P:L-glutamate catabolic process"/>
    <property type="evidence" value="ECO:0007669"/>
    <property type="project" value="TreeGrafter"/>
</dbReference>
<evidence type="ECO:0000256" key="1">
    <source>
        <dbReference type="ARBA" id="ARBA00001933"/>
    </source>
</evidence>
<evidence type="ECO:0000256" key="10">
    <source>
        <dbReference type="SAM" id="MobiDB-lite"/>
    </source>
</evidence>
<dbReference type="AlphaFoldDB" id="A0A8K0NQU3"/>
<dbReference type="GO" id="GO:0030170">
    <property type="term" value="F:pyridoxal phosphate binding"/>
    <property type="evidence" value="ECO:0007669"/>
    <property type="project" value="InterPro"/>
</dbReference>
<dbReference type="EC" id="4.1.1.15" evidence="3 9"/>
<dbReference type="Pfam" id="PF00282">
    <property type="entry name" value="Pyridoxal_deC"/>
    <property type="match status" value="1"/>
</dbReference>
<dbReference type="NCBIfam" id="TIGR01788">
    <property type="entry name" value="Glu-decarb-GAD"/>
    <property type="match status" value="1"/>
</dbReference>
<dbReference type="Gene3D" id="3.40.640.10">
    <property type="entry name" value="Type I PLP-dependent aspartate aminotransferase-like (Major domain)"/>
    <property type="match status" value="1"/>
</dbReference>
<comment type="similarity">
    <text evidence="2 8">Belongs to the group II decarboxylase family.</text>
</comment>
<organism evidence="11 12">
    <name type="scientific">Filobasidium floriforme</name>
    <dbReference type="NCBI Taxonomy" id="5210"/>
    <lineage>
        <taxon>Eukaryota</taxon>
        <taxon>Fungi</taxon>
        <taxon>Dikarya</taxon>
        <taxon>Basidiomycota</taxon>
        <taxon>Agaricomycotina</taxon>
        <taxon>Tremellomycetes</taxon>
        <taxon>Filobasidiales</taxon>
        <taxon>Filobasidiaceae</taxon>
        <taxon>Filobasidium</taxon>
    </lineage>
</organism>
<dbReference type="FunFam" id="3.40.640.10:FF:000017">
    <property type="entry name" value="Glutamate decarboxylase"/>
    <property type="match status" value="1"/>
</dbReference>
<comment type="caution">
    <text evidence="11">The sequence shown here is derived from an EMBL/GenBank/DDBJ whole genome shotgun (WGS) entry which is preliminary data.</text>
</comment>
<evidence type="ECO:0000256" key="5">
    <source>
        <dbReference type="ARBA" id="ARBA00023239"/>
    </source>
</evidence>
<evidence type="ECO:0000313" key="11">
    <source>
        <dbReference type="EMBL" id="KAG7539635.1"/>
    </source>
</evidence>
<keyword evidence="12" id="KW-1185">Reference proteome</keyword>
<evidence type="ECO:0000256" key="4">
    <source>
        <dbReference type="ARBA" id="ARBA00022898"/>
    </source>
</evidence>
<evidence type="ECO:0000313" key="12">
    <source>
        <dbReference type="Proteomes" id="UP000812966"/>
    </source>
</evidence>
<feature type="modified residue" description="N6-(pyridoxal phosphate)lysine" evidence="7">
    <location>
        <position position="286"/>
    </location>
</feature>
<feature type="compositionally biased region" description="Polar residues" evidence="10">
    <location>
        <begin position="490"/>
        <end position="499"/>
    </location>
</feature>
<evidence type="ECO:0000256" key="3">
    <source>
        <dbReference type="ARBA" id="ARBA00012421"/>
    </source>
</evidence>
<accession>A0A8K0NQU3</accession>
<feature type="region of interest" description="Disordered" evidence="10">
    <location>
        <begin position="464"/>
        <end position="506"/>
    </location>
</feature>
<evidence type="ECO:0000256" key="8">
    <source>
        <dbReference type="RuleBase" id="RU000382"/>
    </source>
</evidence>
<gene>
    <name evidence="11" type="ORF">FFLO_03434</name>
</gene>
<protein>
    <recommendedName>
        <fullName evidence="3 9">Glutamate decarboxylase</fullName>
        <ecNumber evidence="3 9">4.1.1.15</ecNumber>
    </recommendedName>
</protein>
<reference evidence="11" key="1">
    <citation type="submission" date="2020-04" db="EMBL/GenBank/DDBJ databases">
        <title>Analysis of mating type loci in Filobasidium floriforme.</title>
        <authorList>
            <person name="Nowrousian M."/>
        </authorList>
    </citation>
    <scope>NUCLEOTIDE SEQUENCE</scope>
    <source>
        <strain evidence="11">CBS 6242</strain>
    </source>
</reference>
<dbReference type="FunFam" id="4.10.280.50:FF:000001">
    <property type="entry name" value="Glutamate decarboxylase"/>
    <property type="match status" value="1"/>
</dbReference>
<dbReference type="Gene3D" id="4.10.280.50">
    <property type="match status" value="1"/>
</dbReference>
<evidence type="ECO:0000256" key="2">
    <source>
        <dbReference type="ARBA" id="ARBA00009533"/>
    </source>
</evidence>
<evidence type="ECO:0000256" key="7">
    <source>
        <dbReference type="PIRSR" id="PIRSR602129-50"/>
    </source>
</evidence>
<comment type="cofactor">
    <cofactor evidence="1 7 8">
        <name>pyridoxal 5'-phosphate</name>
        <dbReference type="ChEBI" id="CHEBI:597326"/>
    </cofactor>
</comment>
<evidence type="ECO:0000256" key="6">
    <source>
        <dbReference type="ARBA" id="ARBA00048868"/>
    </source>
</evidence>
<keyword evidence="5 8" id="KW-0456">Lyase</keyword>
<evidence type="ECO:0000256" key="9">
    <source>
        <dbReference type="RuleBase" id="RU361171"/>
    </source>
</evidence>
<keyword evidence="9" id="KW-0210">Decarboxylase</keyword>
<dbReference type="InterPro" id="IPR002129">
    <property type="entry name" value="PyrdxlP-dep_de-COase"/>
</dbReference>
<dbReference type="EMBL" id="JABELV010000063">
    <property type="protein sequence ID" value="KAG7539635.1"/>
    <property type="molecule type" value="Genomic_DNA"/>
</dbReference>
<dbReference type="Gene3D" id="3.90.1150.160">
    <property type="match status" value="1"/>
</dbReference>
<dbReference type="PANTHER" id="PTHR43321:SF6">
    <property type="entry name" value="GLUTAMATE DECARBOXYLASE"/>
    <property type="match status" value="1"/>
</dbReference>
<feature type="compositionally biased region" description="Basic residues" evidence="10">
    <location>
        <begin position="473"/>
        <end position="484"/>
    </location>
</feature>
<dbReference type="GO" id="GO:0004351">
    <property type="term" value="F:glutamate decarboxylase activity"/>
    <property type="evidence" value="ECO:0007669"/>
    <property type="project" value="UniProtKB-EC"/>
</dbReference>
<dbReference type="PANTHER" id="PTHR43321">
    <property type="entry name" value="GLUTAMATE DECARBOXYLASE"/>
    <property type="match status" value="1"/>
</dbReference>
<dbReference type="InterPro" id="IPR010107">
    <property type="entry name" value="Glutamate_decarboxylase"/>
</dbReference>
<dbReference type="InterPro" id="IPR015424">
    <property type="entry name" value="PyrdxlP-dep_Trfase"/>
</dbReference>